<dbReference type="Gene3D" id="1.10.1040.10">
    <property type="entry name" value="N-(1-d-carboxylethyl)-l-norvaline Dehydrogenase, domain 2"/>
    <property type="match status" value="1"/>
</dbReference>
<evidence type="ECO:0000256" key="6">
    <source>
        <dbReference type="ARBA" id="ARBA00023264"/>
    </source>
</evidence>
<dbReference type="AlphaFoldDB" id="A0A2H0BKD1"/>
<evidence type="ECO:0000256" key="4">
    <source>
        <dbReference type="ARBA" id="ARBA00023098"/>
    </source>
</evidence>
<evidence type="ECO:0000256" key="2">
    <source>
        <dbReference type="ARBA" id="ARBA00022516"/>
    </source>
</evidence>
<evidence type="ECO:0000259" key="9">
    <source>
        <dbReference type="Pfam" id="PF01210"/>
    </source>
</evidence>
<name>A0A2H0BKD1_9BACT</name>
<dbReference type="PANTHER" id="PTHR11728">
    <property type="entry name" value="GLYCEROL-3-PHOSPHATE DEHYDROGENASE"/>
    <property type="match status" value="1"/>
</dbReference>
<dbReference type="GO" id="GO:0051287">
    <property type="term" value="F:NAD binding"/>
    <property type="evidence" value="ECO:0007669"/>
    <property type="project" value="InterPro"/>
</dbReference>
<comment type="caution">
    <text evidence="11">The sequence shown here is derived from an EMBL/GenBank/DDBJ whole genome shotgun (WGS) entry which is preliminary data.</text>
</comment>
<dbReference type="EC" id="1.1.1.94" evidence="8"/>
<accession>A0A2H0BKD1</accession>
<dbReference type="GO" id="GO:0005829">
    <property type="term" value="C:cytosol"/>
    <property type="evidence" value="ECO:0007669"/>
    <property type="project" value="TreeGrafter"/>
</dbReference>
<dbReference type="GO" id="GO:0008654">
    <property type="term" value="P:phospholipid biosynthetic process"/>
    <property type="evidence" value="ECO:0007669"/>
    <property type="project" value="UniProtKB-KW"/>
</dbReference>
<dbReference type="EMBL" id="PCSX01000030">
    <property type="protein sequence ID" value="PIP58122.1"/>
    <property type="molecule type" value="Genomic_DNA"/>
</dbReference>
<dbReference type="InterPro" id="IPR011128">
    <property type="entry name" value="G3P_DH_NAD-dep_N"/>
</dbReference>
<dbReference type="InterPro" id="IPR006109">
    <property type="entry name" value="G3P_DH_NAD-dep_C"/>
</dbReference>
<protein>
    <recommendedName>
        <fullName evidence="8">Glycerol-3-phosphate dehydrogenase</fullName>
        <ecNumber evidence="8">1.1.1.94</ecNumber>
    </recommendedName>
</protein>
<dbReference type="InterPro" id="IPR006168">
    <property type="entry name" value="G3P_DH_NAD-dep"/>
</dbReference>
<organism evidence="11 12">
    <name type="scientific">Candidatus Vogelbacteria bacterium CG22_combo_CG10-13_8_21_14_all_37_9</name>
    <dbReference type="NCBI Taxonomy" id="1975046"/>
    <lineage>
        <taxon>Bacteria</taxon>
        <taxon>Candidatus Vogeliibacteriota</taxon>
    </lineage>
</organism>
<evidence type="ECO:0000313" key="12">
    <source>
        <dbReference type="Proteomes" id="UP000229334"/>
    </source>
</evidence>
<dbReference type="SUPFAM" id="SSF48179">
    <property type="entry name" value="6-phosphogluconate dehydrogenase C-terminal domain-like"/>
    <property type="match status" value="1"/>
</dbReference>
<dbReference type="GO" id="GO:0046168">
    <property type="term" value="P:glycerol-3-phosphate catabolic process"/>
    <property type="evidence" value="ECO:0007669"/>
    <property type="project" value="InterPro"/>
</dbReference>
<dbReference type="GO" id="GO:0005975">
    <property type="term" value="P:carbohydrate metabolic process"/>
    <property type="evidence" value="ECO:0007669"/>
    <property type="project" value="InterPro"/>
</dbReference>
<feature type="domain" description="Glycerol-3-phosphate dehydrogenase NAD-dependent C-terminal" evidence="10">
    <location>
        <begin position="192"/>
        <end position="309"/>
    </location>
</feature>
<dbReference type="InterPro" id="IPR013328">
    <property type="entry name" value="6PGD_dom2"/>
</dbReference>
<evidence type="ECO:0000259" key="10">
    <source>
        <dbReference type="Pfam" id="PF07479"/>
    </source>
</evidence>
<dbReference type="GO" id="GO:0141153">
    <property type="term" value="F:glycerol-3-phosphate dehydrogenase (NADP+) activity"/>
    <property type="evidence" value="ECO:0007669"/>
    <property type="project" value="RHEA"/>
</dbReference>
<evidence type="ECO:0000313" key="11">
    <source>
        <dbReference type="EMBL" id="PIP58122.1"/>
    </source>
</evidence>
<keyword evidence="4" id="KW-0443">Lipid metabolism</keyword>
<gene>
    <name evidence="11" type="ORF">COX02_01980</name>
</gene>
<feature type="domain" description="Glycerol-3-phosphate dehydrogenase NAD-dependent N-terminal" evidence="9">
    <location>
        <begin position="34"/>
        <end position="171"/>
    </location>
</feature>
<evidence type="ECO:0000256" key="7">
    <source>
        <dbReference type="RuleBase" id="RU000437"/>
    </source>
</evidence>
<dbReference type="SUPFAM" id="SSF51735">
    <property type="entry name" value="NAD(P)-binding Rossmann-fold domains"/>
    <property type="match status" value="1"/>
</dbReference>
<keyword evidence="6" id="KW-1208">Phospholipid metabolism</keyword>
<keyword evidence="7" id="KW-0520">NAD</keyword>
<evidence type="ECO:0000256" key="3">
    <source>
        <dbReference type="ARBA" id="ARBA00023002"/>
    </source>
</evidence>
<comment type="catalytic activity">
    <reaction evidence="8">
        <text>sn-glycerol 3-phosphate + NADP(+) = dihydroxyacetone phosphate + NADPH + H(+)</text>
        <dbReference type="Rhea" id="RHEA:11096"/>
        <dbReference type="ChEBI" id="CHEBI:15378"/>
        <dbReference type="ChEBI" id="CHEBI:57597"/>
        <dbReference type="ChEBI" id="CHEBI:57642"/>
        <dbReference type="ChEBI" id="CHEBI:57783"/>
        <dbReference type="ChEBI" id="CHEBI:58349"/>
        <dbReference type="EC" id="1.1.1.94"/>
    </reaction>
</comment>
<dbReference type="Gene3D" id="3.40.50.720">
    <property type="entry name" value="NAD(P)-binding Rossmann-like Domain"/>
    <property type="match status" value="1"/>
</dbReference>
<evidence type="ECO:0000256" key="5">
    <source>
        <dbReference type="ARBA" id="ARBA00023209"/>
    </source>
</evidence>
<reference evidence="11 12" key="1">
    <citation type="submission" date="2017-09" db="EMBL/GenBank/DDBJ databases">
        <title>Depth-based differentiation of microbial function through sediment-hosted aquifers and enrichment of novel symbionts in the deep terrestrial subsurface.</title>
        <authorList>
            <person name="Probst A.J."/>
            <person name="Ladd B."/>
            <person name="Jarett J.K."/>
            <person name="Geller-Mcgrath D.E."/>
            <person name="Sieber C.M."/>
            <person name="Emerson J.B."/>
            <person name="Anantharaman K."/>
            <person name="Thomas B.C."/>
            <person name="Malmstrom R."/>
            <person name="Stieglmeier M."/>
            <person name="Klingl A."/>
            <person name="Woyke T."/>
            <person name="Ryan C.M."/>
            <person name="Banfield J.F."/>
        </authorList>
    </citation>
    <scope>NUCLEOTIDE SEQUENCE [LARGE SCALE GENOMIC DNA]</scope>
    <source>
        <strain evidence="11">CG22_combo_CG10-13_8_21_14_all_37_9</strain>
    </source>
</reference>
<dbReference type="Pfam" id="PF01210">
    <property type="entry name" value="NAD_Gly3P_dh_N"/>
    <property type="match status" value="1"/>
</dbReference>
<dbReference type="PANTHER" id="PTHR11728:SF1">
    <property type="entry name" value="GLYCEROL-3-PHOSPHATE DEHYDROGENASE [NAD(+)] 2, CHLOROPLASTIC"/>
    <property type="match status" value="1"/>
</dbReference>
<keyword evidence="3 7" id="KW-0560">Oxidoreductase</keyword>
<keyword evidence="2" id="KW-0444">Lipid biosynthesis</keyword>
<dbReference type="PRINTS" id="PR00077">
    <property type="entry name" value="GPDHDRGNASE"/>
</dbReference>
<dbReference type="Pfam" id="PF07479">
    <property type="entry name" value="NAD_Gly3P_dh_C"/>
    <property type="match status" value="1"/>
</dbReference>
<dbReference type="InterPro" id="IPR036291">
    <property type="entry name" value="NAD(P)-bd_dom_sf"/>
</dbReference>
<keyword evidence="5" id="KW-0594">Phospholipid biosynthesis</keyword>
<dbReference type="InterPro" id="IPR008927">
    <property type="entry name" value="6-PGluconate_DH-like_C_sf"/>
</dbReference>
<dbReference type="Proteomes" id="UP000229334">
    <property type="component" value="Unassembled WGS sequence"/>
</dbReference>
<evidence type="ECO:0000256" key="1">
    <source>
        <dbReference type="ARBA" id="ARBA00011009"/>
    </source>
</evidence>
<proteinExistence type="inferred from homology"/>
<sequence length="331" mass="35713">MTQLTSLYIGPPYVKMKLFYNSRYKCGIIWPMTKVAIIGAGEMGRTLGSLIIQKGHSVYFWDKFADQLIGLNQDSDQSLPAIIDSAEVIFLCVPSSALREVLFFIEPYLKAKQVLVSLIKGLEASQGLTATQFISKIVPRCYLGVLGGPMLAEELKANLPGGAVLASKRAKVLDLVAPLLSNPKLRVETSSDLAGVSIAGVLKNIYVLGLGAGEALKWGANARALYLTEALQEMIKIGHFFGAKTETFFGLAGLGDLLATGFSLDSFNFQVGQSLVNGKDLSQISEGQASLPILLDLLGPRAKKFPLLLLLKKLVLDKAEAKILYTQAGYL</sequence>
<comment type="similarity">
    <text evidence="1 7">Belongs to the NAD-dependent glycerol-3-phosphate dehydrogenase family.</text>
</comment>
<evidence type="ECO:0000256" key="8">
    <source>
        <dbReference type="RuleBase" id="RU000439"/>
    </source>
</evidence>